<accession>E3NB22</accession>
<feature type="chain" id="PRO_5003178334" description="Secreted protein" evidence="1">
    <location>
        <begin position="17"/>
        <end position="226"/>
    </location>
</feature>
<dbReference type="InParanoid" id="E3NB22"/>
<dbReference type="Pfam" id="PF17303">
    <property type="entry name" value="DUF5352"/>
    <property type="match status" value="1"/>
</dbReference>
<evidence type="ECO:0008006" key="4">
    <source>
        <dbReference type="Google" id="ProtNLM"/>
    </source>
</evidence>
<sequence>MKILILSCLTFSAILAQQTSAPGGNLCSYSPVGDESNQKAVPIQDFRSSGLDFIRPNWCITHCADRKSVKVAARFQFANNSTKAATYKVRRTFTRASGMKVHAELISGEPTHRDDNPDNFCMDDSVSAQIDTIVSTYNDLDTMAEALNYFINKPGWAYIIYDMGPPPSIIETDNVKHDMNYCEKFSQKVRFVIVSGCPHIFCLQKMPDGTFALYQVFAGLIKADSH</sequence>
<dbReference type="FunCoup" id="E3NB22">
    <property type="interactions" value="1928"/>
</dbReference>
<dbReference type="EMBL" id="DS268581">
    <property type="protein sequence ID" value="EFO91766.1"/>
    <property type="molecule type" value="Genomic_DNA"/>
</dbReference>
<dbReference type="Proteomes" id="UP000008281">
    <property type="component" value="Unassembled WGS sequence"/>
</dbReference>
<organism evidence="3">
    <name type="scientific">Caenorhabditis remanei</name>
    <name type="common">Caenorhabditis vulgaris</name>
    <dbReference type="NCBI Taxonomy" id="31234"/>
    <lineage>
        <taxon>Eukaryota</taxon>
        <taxon>Metazoa</taxon>
        <taxon>Ecdysozoa</taxon>
        <taxon>Nematoda</taxon>
        <taxon>Chromadorea</taxon>
        <taxon>Rhabditida</taxon>
        <taxon>Rhabditina</taxon>
        <taxon>Rhabditomorpha</taxon>
        <taxon>Rhabditoidea</taxon>
        <taxon>Rhabditidae</taxon>
        <taxon>Peloderinae</taxon>
        <taxon>Caenorhabditis</taxon>
    </lineage>
</organism>
<dbReference type="HOGENOM" id="CLU_1321955_0_0_1"/>
<dbReference type="InterPro" id="IPR035274">
    <property type="entry name" value="DUF5352"/>
</dbReference>
<gene>
    <name evidence="2" type="ORF">CRE_07005</name>
</gene>
<name>E3NB22_CAERE</name>
<dbReference type="eggNOG" id="ENOG502TH6E">
    <property type="taxonomic scope" value="Eukaryota"/>
</dbReference>
<keyword evidence="1" id="KW-0732">Signal</keyword>
<evidence type="ECO:0000313" key="2">
    <source>
        <dbReference type="EMBL" id="EFO91766.1"/>
    </source>
</evidence>
<feature type="signal peptide" evidence="1">
    <location>
        <begin position="1"/>
        <end position="16"/>
    </location>
</feature>
<dbReference type="OMA" id="GWAYIIY"/>
<dbReference type="AlphaFoldDB" id="E3NB22"/>
<protein>
    <recommendedName>
        <fullName evidence="4">Secreted protein</fullName>
    </recommendedName>
</protein>
<proteinExistence type="predicted"/>
<dbReference type="OrthoDB" id="5823537at2759"/>
<evidence type="ECO:0000313" key="3">
    <source>
        <dbReference type="Proteomes" id="UP000008281"/>
    </source>
</evidence>
<reference evidence="2" key="1">
    <citation type="submission" date="2007-07" db="EMBL/GenBank/DDBJ databases">
        <title>PCAP assembly of the Caenorhabditis remanei genome.</title>
        <authorList>
            <consortium name="The Caenorhabditis remanei Sequencing Consortium"/>
            <person name="Wilson R.K."/>
        </authorList>
    </citation>
    <scope>NUCLEOTIDE SEQUENCE [LARGE SCALE GENOMIC DNA]</scope>
    <source>
        <strain evidence="2">PB4641</strain>
    </source>
</reference>
<dbReference type="STRING" id="31234.E3NB22"/>
<evidence type="ECO:0000256" key="1">
    <source>
        <dbReference type="SAM" id="SignalP"/>
    </source>
</evidence>
<keyword evidence="3" id="KW-1185">Reference proteome</keyword>